<dbReference type="EC" id="1.20.4.1" evidence="2"/>
<evidence type="ECO:0000313" key="3">
    <source>
        <dbReference type="Proteomes" id="UP000591941"/>
    </source>
</evidence>
<dbReference type="PROSITE" id="PS51353">
    <property type="entry name" value="ARSC"/>
    <property type="match status" value="1"/>
</dbReference>
<dbReference type="InterPro" id="IPR006504">
    <property type="entry name" value="Tscrpt_reg_Spx/MgsR"/>
</dbReference>
<accession>A0A841R2H9</accession>
<dbReference type="PROSITE" id="PS51354">
    <property type="entry name" value="GLUTAREDOXIN_2"/>
    <property type="match status" value="1"/>
</dbReference>
<dbReference type="GO" id="GO:0008794">
    <property type="term" value="F:arsenate reductase (glutaredoxin) activity"/>
    <property type="evidence" value="ECO:0007669"/>
    <property type="project" value="UniProtKB-EC"/>
</dbReference>
<dbReference type="CDD" id="cd03036">
    <property type="entry name" value="ArsC_like"/>
    <property type="match status" value="1"/>
</dbReference>
<dbReference type="Proteomes" id="UP000591941">
    <property type="component" value="Unassembled WGS sequence"/>
</dbReference>
<keyword evidence="2" id="KW-0560">Oxidoreductase</keyword>
<dbReference type="InterPro" id="IPR006660">
    <property type="entry name" value="Arsenate_reductase-like"/>
</dbReference>
<name>A0A841R2H9_9FIRM</name>
<gene>
    <name evidence="2" type="ORF">HNR45_001156</name>
</gene>
<proteinExistence type="inferred from homology"/>
<organism evidence="2 3">
    <name type="scientific">Negativicoccus succinicivorans</name>
    <dbReference type="NCBI Taxonomy" id="620903"/>
    <lineage>
        <taxon>Bacteria</taxon>
        <taxon>Bacillati</taxon>
        <taxon>Bacillota</taxon>
        <taxon>Negativicutes</taxon>
        <taxon>Veillonellales</taxon>
        <taxon>Veillonellaceae</taxon>
        <taxon>Negativicoccus</taxon>
    </lineage>
</organism>
<dbReference type="Pfam" id="PF03960">
    <property type="entry name" value="ArsC"/>
    <property type="match status" value="1"/>
</dbReference>
<dbReference type="AlphaFoldDB" id="A0A841R2H9"/>
<dbReference type="Gene3D" id="3.40.30.10">
    <property type="entry name" value="Glutaredoxin"/>
    <property type="match status" value="1"/>
</dbReference>
<dbReference type="RefSeq" id="WP_024048538.1">
    <property type="nucleotide sequence ID" value="NZ_CABWNB010000004.1"/>
</dbReference>
<evidence type="ECO:0000256" key="1">
    <source>
        <dbReference type="PROSITE-ProRule" id="PRU01282"/>
    </source>
</evidence>
<comment type="caution">
    <text evidence="2">The sequence shown here is derived from an EMBL/GenBank/DDBJ whole genome shotgun (WGS) entry which is preliminary data.</text>
</comment>
<dbReference type="PANTHER" id="PTHR30041:SF8">
    <property type="entry name" value="PROTEIN YFFB"/>
    <property type="match status" value="1"/>
</dbReference>
<protein>
    <submittedName>
        <fullName evidence="2">Arsenate reductase</fullName>
        <ecNumber evidence="2">1.20.4.1</ecNumber>
    </submittedName>
</protein>
<dbReference type="GeneID" id="93486417"/>
<dbReference type="OrthoDB" id="9794155at2"/>
<comment type="similarity">
    <text evidence="1">Belongs to the ArsC family.</text>
</comment>
<dbReference type="EMBL" id="JACHHI010000005">
    <property type="protein sequence ID" value="MBB6478095.1"/>
    <property type="molecule type" value="Genomic_DNA"/>
</dbReference>
<sequence>MLFIYYPKCSTCRRAKAWLDDNNIRYEERLIVEDPPTAKDLLRWSKKTNQPLTKFANTSGQLYRSSGLAKRRLTLSDEEFAKELSRDGMLIKRPLLVIDDDHILTGFRQTEWEAALLK</sequence>
<evidence type="ECO:0000313" key="2">
    <source>
        <dbReference type="EMBL" id="MBB6478095.1"/>
    </source>
</evidence>
<reference evidence="2 3" key="1">
    <citation type="submission" date="2020-08" db="EMBL/GenBank/DDBJ databases">
        <title>Genomic Encyclopedia of Type Strains, Phase IV (KMG-IV): sequencing the most valuable type-strain genomes for metagenomic binning, comparative biology and taxonomic classification.</title>
        <authorList>
            <person name="Goeker M."/>
        </authorList>
    </citation>
    <scope>NUCLEOTIDE SEQUENCE [LARGE SCALE GENOMIC DNA]</scope>
    <source>
        <strain evidence="2 3">DSM 21255</strain>
    </source>
</reference>
<keyword evidence="3" id="KW-1185">Reference proteome</keyword>
<dbReference type="InterPro" id="IPR036249">
    <property type="entry name" value="Thioredoxin-like_sf"/>
</dbReference>
<dbReference type="NCBIfam" id="TIGR01617">
    <property type="entry name" value="arsC_related"/>
    <property type="match status" value="1"/>
</dbReference>
<dbReference type="SUPFAM" id="SSF52833">
    <property type="entry name" value="Thioredoxin-like"/>
    <property type="match status" value="1"/>
</dbReference>
<dbReference type="PANTHER" id="PTHR30041">
    <property type="entry name" value="ARSENATE REDUCTASE"/>
    <property type="match status" value="1"/>
</dbReference>